<dbReference type="PROSITE" id="PS51832">
    <property type="entry name" value="HD_GYP"/>
    <property type="match status" value="1"/>
</dbReference>
<name>A0A2U3QFN9_9BACT</name>
<dbReference type="SUPFAM" id="SSF109604">
    <property type="entry name" value="HD-domain/PDEase-like"/>
    <property type="match status" value="1"/>
</dbReference>
<evidence type="ECO:0000313" key="3">
    <source>
        <dbReference type="Proteomes" id="UP000245125"/>
    </source>
</evidence>
<feature type="domain" description="HD-GYP" evidence="1">
    <location>
        <begin position="54"/>
        <end position="176"/>
    </location>
</feature>
<reference evidence="3" key="1">
    <citation type="submission" date="2018-03" db="EMBL/GenBank/DDBJ databases">
        <authorList>
            <person name="Zecchin S."/>
        </authorList>
    </citation>
    <scope>NUCLEOTIDE SEQUENCE [LARGE SCALE GENOMIC DNA]</scope>
</reference>
<sequence length="176" mass="19057">MICPIVGKARVIGAIVVADKEPGEELFSNDSKLLSTIATEAGLAIENALLYSELEALLLGAIRSLVKALEASSYWTAGHTERVTEYALGIGRVMGLEAGMLEKLKISSLLHDIGKIATPKEILNKNGKLERNEWDEIKRHPGRGADILVELKQFKEIIQRSSITTSTGTDRTASSA</sequence>
<dbReference type="InterPro" id="IPR029016">
    <property type="entry name" value="GAF-like_dom_sf"/>
</dbReference>
<dbReference type="Gene3D" id="1.10.3210.10">
    <property type="entry name" value="Hypothetical protein af1432"/>
    <property type="match status" value="1"/>
</dbReference>
<gene>
    <name evidence="2" type="ORF">NBG4_20010</name>
</gene>
<dbReference type="SMART" id="SM00471">
    <property type="entry name" value="HDc"/>
    <property type="match status" value="1"/>
</dbReference>
<evidence type="ECO:0000259" key="1">
    <source>
        <dbReference type="PROSITE" id="PS51832"/>
    </source>
</evidence>
<dbReference type="OrthoDB" id="9802066at2"/>
<dbReference type="Proteomes" id="UP000245125">
    <property type="component" value="Unassembled WGS sequence"/>
</dbReference>
<organism evidence="2 3">
    <name type="scientific">Candidatus Sulfobium mesophilum</name>
    <dbReference type="NCBI Taxonomy" id="2016548"/>
    <lineage>
        <taxon>Bacteria</taxon>
        <taxon>Pseudomonadati</taxon>
        <taxon>Nitrospirota</taxon>
        <taxon>Nitrospiria</taxon>
        <taxon>Nitrospirales</taxon>
        <taxon>Nitrospiraceae</taxon>
        <taxon>Candidatus Sulfobium</taxon>
    </lineage>
</organism>
<proteinExistence type="predicted"/>
<dbReference type="PANTHER" id="PTHR43155:SF2">
    <property type="entry name" value="CYCLIC DI-GMP PHOSPHODIESTERASE PA4108"/>
    <property type="match status" value="1"/>
</dbReference>
<dbReference type="PANTHER" id="PTHR43155">
    <property type="entry name" value="CYCLIC DI-GMP PHOSPHODIESTERASE PA4108-RELATED"/>
    <property type="match status" value="1"/>
</dbReference>
<accession>A0A2U3QFN9</accession>
<protein>
    <recommendedName>
        <fullName evidence="1">HD-GYP domain-containing protein</fullName>
    </recommendedName>
</protein>
<dbReference type="Pfam" id="PF13487">
    <property type="entry name" value="HD_5"/>
    <property type="match status" value="1"/>
</dbReference>
<dbReference type="InterPro" id="IPR037522">
    <property type="entry name" value="HD_GYP_dom"/>
</dbReference>
<dbReference type="AlphaFoldDB" id="A0A2U3QFN9"/>
<dbReference type="CDD" id="cd00077">
    <property type="entry name" value="HDc"/>
    <property type="match status" value="1"/>
</dbReference>
<dbReference type="EMBL" id="OUUY01000064">
    <property type="protein sequence ID" value="SPQ00204.1"/>
    <property type="molecule type" value="Genomic_DNA"/>
</dbReference>
<evidence type="ECO:0000313" key="2">
    <source>
        <dbReference type="EMBL" id="SPQ00204.1"/>
    </source>
</evidence>
<dbReference type="SUPFAM" id="SSF55781">
    <property type="entry name" value="GAF domain-like"/>
    <property type="match status" value="1"/>
</dbReference>
<dbReference type="InterPro" id="IPR003607">
    <property type="entry name" value="HD/PDEase_dom"/>
</dbReference>
<dbReference type="Gene3D" id="3.30.450.40">
    <property type="match status" value="1"/>
</dbReference>
<keyword evidence="3" id="KW-1185">Reference proteome</keyword>